<keyword evidence="1" id="KW-0472">Membrane</keyword>
<reference evidence="3" key="1">
    <citation type="submission" date="2011-07" db="EMBL/GenBank/DDBJ databases">
        <authorList>
            <consortium name="Caenorhabditis brenneri Sequencing and Analysis Consortium"/>
            <person name="Wilson R.K."/>
        </authorList>
    </citation>
    <scope>NUCLEOTIDE SEQUENCE [LARGE SCALE GENOMIC DNA]</scope>
    <source>
        <strain evidence="3">PB2801</strain>
    </source>
</reference>
<dbReference type="PANTHER" id="PTHR12911:SF2">
    <property type="entry name" value="SUN DOMAIN-CONTAINING PROTEIN 1"/>
    <property type="match status" value="1"/>
</dbReference>
<feature type="transmembrane region" description="Helical" evidence="1">
    <location>
        <begin position="51"/>
        <end position="70"/>
    </location>
</feature>
<dbReference type="HOGENOM" id="CLU_875015_0_0_1"/>
<protein>
    <recommendedName>
        <fullName evidence="4">SUN domain-containing protein</fullName>
    </recommendedName>
</protein>
<dbReference type="InterPro" id="IPR045119">
    <property type="entry name" value="SUN1-5"/>
</dbReference>
<dbReference type="PANTHER" id="PTHR12911">
    <property type="entry name" value="SAD1/UNC-84-LIKE PROTEIN-RELATED"/>
    <property type="match status" value="1"/>
</dbReference>
<evidence type="ECO:0008006" key="4">
    <source>
        <dbReference type="Google" id="ProtNLM"/>
    </source>
</evidence>
<dbReference type="EMBL" id="GL379878">
    <property type="protein sequence ID" value="EGT59797.1"/>
    <property type="molecule type" value="Genomic_DNA"/>
</dbReference>
<evidence type="ECO:0000313" key="3">
    <source>
        <dbReference type="Proteomes" id="UP000008068"/>
    </source>
</evidence>
<dbReference type="eggNOG" id="KOG2687">
    <property type="taxonomic scope" value="Eukaryota"/>
</dbReference>
<dbReference type="GO" id="GO:0043495">
    <property type="term" value="F:protein-membrane adaptor activity"/>
    <property type="evidence" value="ECO:0007669"/>
    <property type="project" value="TreeGrafter"/>
</dbReference>
<gene>
    <name evidence="2" type="ORF">CAEBREN_08822</name>
</gene>
<keyword evidence="1" id="KW-0812">Transmembrane</keyword>
<feature type="transmembrane region" description="Helical" evidence="1">
    <location>
        <begin position="282"/>
        <end position="312"/>
    </location>
</feature>
<keyword evidence="3" id="KW-1185">Reference proteome</keyword>
<sequence length="325" mass="36997">MKIEVRPIKKDADAEKSISPFALNEDNYNVDLDKDVFPANRVLFTIQWRHYYIFETMVFVMLSFLVFNSFQLVSKVDKSDELLLKLQIQINKLEKRLGSDNVSDFSELEVTETVTQPILTTPVVTTTTTEPPKIKPIVLPTLICNSNYTSTIDAIEHFNAANYFLGARVVSSLSSSSDNNPFFGRDQSEYVLLDRKEPPPNKAWCSDVKQPNLTVKLTKNIEPFAVSYQHTKWNGTVPNGAPKVYDLVKNKSCITLHKSNCCKDCPECCEQCEIRDMNTNEILLNITVSILLIFLAFLVLIAIFAMVFSVYIHKKQVRSQLQHAQ</sequence>
<dbReference type="OMA" id="ECCEQCE"/>
<dbReference type="Proteomes" id="UP000008068">
    <property type="component" value="Unassembled WGS sequence"/>
</dbReference>
<dbReference type="Gene3D" id="2.60.120.260">
    <property type="entry name" value="Galactose-binding domain-like"/>
    <property type="match status" value="1"/>
</dbReference>
<evidence type="ECO:0000256" key="1">
    <source>
        <dbReference type="SAM" id="Phobius"/>
    </source>
</evidence>
<evidence type="ECO:0000313" key="2">
    <source>
        <dbReference type="EMBL" id="EGT59797.1"/>
    </source>
</evidence>
<accession>G0NFX9</accession>
<dbReference type="GO" id="GO:0034993">
    <property type="term" value="C:meiotic nuclear membrane microtubule tethering complex"/>
    <property type="evidence" value="ECO:0007669"/>
    <property type="project" value="TreeGrafter"/>
</dbReference>
<keyword evidence="1" id="KW-1133">Transmembrane helix</keyword>
<organism evidence="3">
    <name type="scientific">Caenorhabditis brenneri</name>
    <name type="common">Nematode worm</name>
    <dbReference type="NCBI Taxonomy" id="135651"/>
    <lineage>
        <taxon>Eukaryota</taxon>
        <taxon>Metazoa</taxon>
        <taxon>Ecdysozoa</taxon>
        <taxon>Nematoda</taxon>
        <taxon>Chromadorea</taxon>
        <taxon>Rhabditida</taxon>
        <taxon>Rhabditina</taxon>
        <taxon>Rhabditomorpha</taxon>
        <taxon>Rhabditoidea</taxon>
        <taxon>Rhabditidae</taxon>
        <taxon>Peloderinae</taxon>
        <taxon>Caenorhabditis</taxon>
    </lineage>
</organism>
<name>G0NFX9_CAEBE</name>
<dbReference type="AlphaFoldDB" id="G0NFX9"/>
<proteinExistence type="predicted"/>
<dbReference type="InParanoid" id="G0NFX9"/>
<dbReference type="STRING" id="135651.G0NFX9"/>